<dbReference type="GO" id="GO:0043565">
    <property type="term" value="F:sequence-specific DNA binding"/>
    <property type="evidence" value="ECO:0007669"/>
    <property type="project" value="InterPro"/>
</dbReference>
<dbReference type="RefSeq" id="WP_104983394.1">
    <property type="nucleotide sequence ID" value="NZ_CP012673.1"/>
</dbReference>
<dbReference type="Gene3D" id="1.10.10.60">
    <property type="entry name" value="Homeodomain-like"/>
    <property type="match status" value="1"/>
</dbReference>
<dbReference type="PANTHER" id="PTHR44688">
    <property type="entry name" value="DNA-BINDING TRANSCRIPTIONAL ACTIVATOR DEVR_DOSR"/>
    <property type="match status" value="1"/>
</dbReference>
<evidence type="ECO:0000259" key="6">
    <source>
        <dbReference type="PROSITE" id="PS50043"/>
    </source>
</evidence>
<dbReference type="SMART" id="SM00448">
    <property type="entry name" value="REC"/>
    <property type="match status" value="1"/>
</dbReference>
<feature type="domain" description="HTH luxR-type" evidence="6">
    <location>
        <begin position="483"/>
        <end position="548"/>
    </location>
</feature>
<dbReference type="SMART" id="SM00342">
    <property type="entry name" value="HTH_ARAC"/>
    <property type="match status" value="1"/>
</dbReference>
<dbReference type="InterPro" id="IPR018060">
    <property type="entry name" value="HTH_AraC"/>
</dbReference>
<dbReference type="Pfam" id="PF14525">
    <property type="entry name" value="AraC_binding_2"/>
    <property type="match status" value="1"/>
</dbReference>
<dbReference type="Pfam" id="PF00196">
    <property type="entry name" value="GerE"/>
    <property type="match status" value="1"/>
</dbReference>
<dbReference type="Pfam" id="PF12833">
    <property type="entry name" value="HTH_18"/>
    <property type="match status" value="1"/>
</dbReference>
<evidence type="ECO:0000313" key="9">
    <source>
        <dbReference type="Proteomes" id="UP000238348"/>
    </source>
</evidence>
<dbReference type="PROSITE" id="PS50043">
    <property type="entry name" value="HTH_LUXR_2"/>
    <property type="match status" value="1"/>
</dbReference>
<organism evidence="8 9">
    <name type="scientific">Sorangium cellulosum</name>
    <name type="common">Polyangium cellulosum</name>
    <dbReference type="NCBI Taxonomy" id="56"/>
    <lineage>
        <taxon>Bacteria</taxon>
        <taxon>Pseudomonadati</taxon>
        <taxon>Myxococcota</taxon>
        <taxon>Polyangia</taxon>
        <taxon>Polyangiales</taxon>
        <taxon>Polyangiaceae</taxon>
        <taxon>Sorangium</taxon>
    </lineage>
</organism>
<reference evidence="8 9" key="1">
    <citation type="submission" date="2015-09" db="EMBL/GenBank/DDBJ databases">
        <title>Sorangium comparison.</title>
        <authorList>
            <person name="Zaburannyi N."/>
            <person name="Bunk B."/>
            <person name="Overmann J."/>
            <person name="Mueller R."/>
        </authorList>
    </citation>
    <scope>NUCLEOTIDE SEQUENCE [LARGE SCALE GENOMIC DNA]</scope>
    <source>
        <strain evidence="8 9">So ce26</strain>
    </source>
</reference>
<dbReference type="InterPro" id="IPR011006">
    <property type="entry name" value="CheY-like_superfamily"/>
</dbReference>
<sequence>MPDRSARPRLERPPLIHTRDLEAARLLLATIYGDLTADVVGRGHRFEWRATPVDMGPVSLFSGAIASGMCLRGVTSGYTVSMATSGSVRAASSRSAAEIAPDRSAAVFSPGARSEWSAEGPARPLTLLVEARYLEAQLEALTGVAIRGPLAFSLSMPTTDGPGTFLARLCRFLSTETERAGRALGHPVVMASLGEAVARALLFGQPHDHAHLLEKAAPPSSRSVVRLVEEYLDAHAQGPIGTTDLTTLAGASMASIDGAFFAHRGATPWDFLRKRRLLLARERLLLAAPGETAASVAHAAGYLRVERFGAAYAAQFGETPAETRRRGLLATEAPPRPRPRATSPCPRGAEAATVFLVHRDPSWRGAAAGLLQEAGHAVQAFASSLAFLEAARGVGAGCVVLDVHLPDVNGLEVRALLREEGCALPVVFTSDDGDVAVAVEAMKAGAVDFLAEPLDAEALLAAVARALARDAEARAARAEVEALAARLAALSPRQREVCERVARGMLNKQIAAELGISASAVRLYRAEGMEKLGVASAAELASLFARLERVTG</sequence>
<dbReference type="GO" id="GO:0000160">
    <property type="term" value="P:phosphorelay signal transduction system"/>
    <property type="evidence" value="ECO:0007669"/>
    <property type="project" value="InterPro"/>
</dbReference>
<dbReference type="SMART" id="SM00421">
    <property type="entry name" value="HTH_LUXR"/>
    <property type="match status" value="1"/>
</dbReference>
<dbReference type="PROSITE" id="PS50110">
    <property type="entry name" value="RESPONSE_REGULATORY"/>
    <property type="match status" value="1"/>
</dbReference>
<dbReference type="InterPro" id="IPR035418">
    <property type="entry name" value="AraC-bd_2"/>
</dbReference>
<dbReference type="Proteomes" id="UP000238348">
    <property type="component" value="Chromosome"/>
</dbReference>
<evidence type="ECO:0008006" key="10">
    <source>
        <dbReference type="Google" id="ProtNLM"/>
    </source>
</evidence>
<dbReference type="InterPro" id="IPR001789">
    <property type="entry name" value="Sig_transdc_resp-reg_receiver"/>
</dbReference>
<evidence type="ECO:0000313" key="8">
    <source>
        <dbReference type="EMBL" id="AUX44942.1"/>
    </source>
</evidence>
<dbReference type="EMBL" id="CP012673">
    <property type="protein sequence ID" value="AUX44942.1"/>
    <property type="molecule type" value="Genomic_DNA"/>
</dbReference>
<dbReference type="InterPro" id="IPR036388">
    <property type="entry name" value="WH-like_DNA-bd_sf"/>
</dbReference>
<evidence type="ECO:0000259" key="7">
    <source>
        <dbReference type="PROSITE" id="PS50110"/>
    </source>
</evidence>
<dbReference type="CDD" id="cd06170">
    <property type="entry name" value="LuxR_C_like"/>
    <property type="match status" value="1"/>
</dbReference>
<accession>A0A2L0F053</accession>
<dbReference type="PROSITE" id="PS01124">
    <property type="entry name" value="HTH_ARAC_FAMILY_2"/>
    <property type="match status" value="1"/>
</dbReference>
<dbReference type="PRINTS" id="PR00038">
    <property type="entry name" value="HTHLUXR"/>
</dbReference>
<feature type="domain" description="HTH araC/xylS-type" evidence="5">
    <location>
        <begin position="226"/>
        <end position="326"/>
    </location>
</feature>
<dbReference type="InterPro" id="IPR000792">
    <property type="entry name" value="Tscrpt_reg_LuxR_C"/>
</dbReference>
<dbReference type="Gene3D" id="1.10.10.10">
    <property type="entry name" value="Winged helix-like DNA-binding domain superfamily/Winged helix DNA-binding domain"/>
    <property type="match status" value="1"/>
</dbReference>
<evidence type="ECO:0000256" key="2">
    <source>
        <dbReference type="ARBA" id="ARBA00023125"/>
    </source>
</evidence>
<dbReference type="InterPro" id="IPR016032">
    <property type="entry name" value="Sig_transdc_resp-reg_C-effctor"/>
</dbReference>
<feature type="domain" description="Response regulatory" evidence="7">
    <location>
        <begin position="353"/>
        <end position="467"/>
    </location>
</feature>
<name>A0A2L0F053_SORCE</name>
<dbReference type="AlphaFoldDB" id="A0A2L0F053"/>
<keyword evidence="4" id="KW-0597">Phosphoprotein</keyword>
<evidence type="ECO:0000256" key="3">
    <source>
        <dbReference type="ARBA" id="ARBA00023163"/>
    </source>
</evidence>
<evidence type="ECO:0000259" key="5">
    <source>
        <dbReference type="PROSITE" id="PS01124"/>
    </source>
</evidence>
<dbReference type="Pfam" id="PF00072">
    <property type="entry name" value="Response_reg"/>
    <property type="match status" value="1"/>
</dbReference>
<dbReference type="GO" id="GO:0003700">
    <property type="term" value="F:DNA-binding transcription factor activity"/>
    <property type="evidence" value="ECO:0007669"/>
    <property type="project" value="InterPro"/>
</dbReference>
<keyword evidence="2" id="KW-0238">DNA-binding</keyword>
<dbReference type="SUPFAM" id="SSF46894">
    <property type="entry name" value="C-terminal effector domain of the bipartite response regulators"/>
    <property type="match status" value="1"/>
</dbReference>
<dbReference type="SUPFAM" id="SSF52172">
    <property type="entry name" value="CheY-like"/>
    <property type="match status" value="1"/>
</dbReference>
<protein>
    <recommendedName>
        <fullName evidence="10">Response regulator</fullName>
    </recommendedName>
</protein>
<keyword evidence="3" id="KW-0804">Transcription</keyword>
<evidence type="ECO:0000256" key="4">
    <source>
        <dbReference type="PROSITE-ProRule" id="PRU00169"/>
    </source>
</evidence>
<dbReference type="PANTHER" id="PTHR44688:SF16">
    <property type="entry name" value="DNA-BINDING TRANSCRIPTIONAL ACTIVATOR DEVR_DOSR"/>
    <property type="match status" value="1"/>
</dbReference>
<proteinExistence type="predicted"/>
<gene>
    <name evidence="8" type="ORF">SOCE26_064120</name>
</gene>
<evidence type="ECO:0000256" key="1">
    <source>
        <dbReference type="ARBA" id="ARBA00023015"/>
    </source>
</evidence>
<dbReference type="Gene3D" id="3.40.50.2300">
    <property type="match status" value="1"/>
</dbReference>
<keyword evidence="1" id="KW-0805">Transcription regulation</keyword>
<feature type="modified residue" description="4-aspartylphosphate" evidence="4">
    <location>
        <position position="402"/>
    </location>
</feature>
<dbReference type="OrthoDB" id="185346at2"/>